<dbReference type="EC" id="1.5.1.3" evidence="3 7"/>
<dbReference type="PANTHER" id="PTHR48069">
    <property type="entry name" value="DIHYDROFOLATE REDUCTASE"/>
    <property type="match status" value="1"/>
</dbReference>
<comment type="caution">
    <text evidence="10">The sequence shown here is derived from an EMBL/GenBank/DDBJ whole genome shotgun (WGS) entry which is preliminary data.</text>
</comment>
<reference evidence="11" key="1">
    <citation type="journal article" date="2019" name="Int. J. Syst. Evol. Microbiol.">
        <title>The Global Catalogue of Microorganisms (GCM) 10K type strain sequencing project: providing services to taxonomists for standard genome sequencing and annotation.</title>
        <authorList>
            <consortium name="The Broad Institute Genomics Platform"/>
            <consortium name="The Broad Institute Genome Sequencing Center for Infectious Disease"/>
            <person name="Wu L."/>
            <person name="Ma J."/>
        </authorList>
    </citation>
    <scope>NUCLEOTIDE SEQUENCE [LARGE SCALE GENOMIC DNA]</scope>
    <source>
        <strain evidence="11">JCM 16540</strain>
    </source>
</reference>
<dbReference type="Pfam" id="PF00186">
    <property type="entry name" value="DHFR_1"/>
    <property type="match status" value="1"/>
</dbReference>
<comment type="pathway">
    <text evidence="1 7">Cofactor biosynthesis; tetrahydrofolate biosynthesis; 5,6,7,8-tetrahydrofolate from 7,8-dihydrofolate: step 1/1.</text>
</comment>
<feature type="domain" description="DHFR" evidence="9">
    <location>
        <begin position="5"/>
        <end position="164"/>
    </location>
</feature>
<evidence type="ECO:0000256" key="5">
    <source>
        <dbReference type="ARBA" id="ARBA00022857"/>
    </source>
</evidence>
<evidence type="ECO:0000256" key="1">
    <source>
        <dbReference type="ARBA" id="ARBA00004903"/>
    </source>
</evidence>
<evidence type="ECO:0000259" key="9">
    <source>
        <dbReference type="PROSITE" id="PS51330"/>
    </source>
</evidence>
<evidence type="ECO:0000256" key="3">
    <source>
        <dbReference type="ARBA" id="ARBA00012856"/>
    </source>
</evidence>
<dbReference type="PROSITE" id="PS51330">
    <property type="entry name" value="DHFR_2"/>
    <property type="match status" value="1"/>
</dbReference>
<comment type="similarity">
    <text evidence="2 7 8">Belongs to the dihydrofolate reductase family.</text>
</comment>
<sequence length="165" mass="18238">MSAPELVGIAAVARNGVIGSDGDIPWRIPADWRRFKALTTGHVLVMGRKTYDSIGRPLPGRTTIVVTRDRRWRGEGVLTAPTLDEALALAAEREPEVVWVAGGGEVYAATWDRLDRLEVTEVALDPEGSVRFPEIDPDRWRETAREEHDEAGGSPAYAFVSYARR</sequence>
<dbReference type="InterPro" id="IPR012259">
    <property type="entry name" value="DHFR"/>
</dbReference>
<gene>
    <name evidence="10" type="ORF">GCM10022197_28060</name>
</gene>
<dbReference type="Proteomes" id="UP001500767">
    <property type="component" value="Unassembled WGS sequence"/>
</dbReference>
<evidence type="ECO:0000313" key="10">
    <source>
        <dbReference type="EMBL" id="GAA3570048.1"/>
    </source>
</evidence>
<dbReference type="PRINTS" id="PR00070">
    <property type="entry name" value="DHFR"/>
</dbReference>
<name>A0ABP6XPM5_9ACTN</name>
<dbReference type="CDD" id="cd00209">
    <property type="entry name" value="DHFR"/>
    <property type="match status" value="1"/>
</dbReference>
<dbReference type="Gene3D" id="3.40.430.10">
    <property type="entry name" value="Dihydrofolate Reductase, subunit A"/>
    <property type="match status" value="1"/>
</dbReference>
<keyword evidence="6 7" id="KW-0560">Oxidoreductase</keyword>
<dbReference type="PANTHER" id="PTHR48069:SF3">
    <property type="entry name" value="DIHYDROFOLATE REDUCTASE"/>
    <property type="match status" value="1"/>
</dbReference>
<comment type="catalytic activity">
    <reaction evidence="7">
        <text>(6S)-5,6,7,8-tetrahydrofolate + NADP(+) = 7,8-dihydrofolate + NADPH + H(+)</text>
        <dbReference type="Rhea" id="RHEA:15009"/>
        <dbReference type="ChEBI" id="CHEBI:15378"/>
        <dbReference type="ChEBI" id="CHEBI:57451"/>
        <dbReference type="ChEBI" id="CHEBI:57453"/>
        <dbReference type="ChEBI" id="CHEBI:57783"/>
        <dbReference type="ChEBI" id="CHEBI:58349"/>
        <dbReference type="EC" id="1.5.1.3"/>
    </reaction>
</comment>
<evidence type="ECO:0000313" key="11">
    <source>
        <dbReference type="Proteomes" id="UP001500767"/>
    </source>
</evidence>
<keyword evidence="11" id="KW-1185">Reference proteome</keyword>
<accession>A0ABP6XPM5</accession>
<dbReference type="PIRSF" id="PIRSF000194">
    <property type="entry name" value="DHFR"/>
    <property type="match status" value="1"/>
</dbReference>
<evidence type="ECO:0000256" key="7">
    <source>
        <dbReference type="PIRNR" id="PIRNR000194"/>
    </source>
</evidence>
<dbReference type="PROSITE" id="PS00075">
    <property type="entry name" value="DHFR_1"/>
    <property type="match status" value="1"/>
</dbReference>
<dbReference type="InterPro" id="IPR024072">
    <property type="entry name" value="DHFR-like_dom_sf"/>
</dbReference>
<keyword evidence="4 7" id="KW-0554">One-carbon metabolism</keyword>
<evidence type="ECO:0000256" key="8">
    <source>
        <dbReference type="RuleBase" id="RU004474"/>
    </source>
</evidence>
<dbReference type="SUPFAM" id="SSF53597">
    <property type="entry name" value="Dihydrofolate reductase-like"/>
    <property type="match status" value="1"/>
</dbReference>
<evidence type="ECO:0000256" key="2">
    <source>
        <dbReference type="ARBA" id="ARBA00009539"/>
    </source>
</evidence>
<dbReference type="InterPro" id="IPR001796">
    <property type="entry name" value="DHFR_dom"/>
</dbReference>
<organism evidence="10 11">
    <name type="scientific">Microlunatus spumicola</name>
    <dbReference type="NCBI Taxonomy" id="81499"/>
    <lineage>
        <taxon>Bacteria</taxon>
        <taxon>Bacillati</taxon>
        <taxon>Actinomycetota</taxon>
        <taxon>Actinomycetes</taxon>
        <taxon>Propionibacteriales</taxon>
        <taxon>Propionibacteriaceae</taxon>
        <taxon>Microlunatus</taxon>
    </lineage>
</organism>
<evidence type="ECO:0000256" key="4">
    <source>
        <dbReference type="ARBA" id="ARBA00022563"/>
    </source>
</evidence>
<comment type="function">
    <text evidence="7">Key enzyme in folate metabolism. Catalyzes an essential reaction for de novo glycine and purine synthesis, and for DNA precursor synthesis.</text>
</comment>
<proteinExistence type="inferred from homology"/>
<dbReference type="RefSeq" id="WP_204913261.1">
    <property type="nucleotide sequence ID" value="NZ_BAAAYR010000004.1"/>
</dbReference>
<dbReference type="InterPro" id="IPR017925">
    <property type="entry name" value="DHFR_CS"/>
</dbReference>
<keyword evidence="5 7" id="KW-0521">NADP</keyword>
<evidence type="ECO:0000256" key="6">
    <source>
        <dbReference type="ARBA" id="ARBA00023002"/>
    </source>
</evidence>
<protein>
    <recommendedName>
        <fullName evidence="3 7">Dihydrofolate reductase</fullName>
        <ecNumber evidence="3 7">1.5.1.3</ecNumber>
    </recommendedName>
</protein>
<dbReference type="EMBL" id="BAAAYR010000004">
    <property type="protein sequence ID" value="GAA3570048.1"/>
    <property type="molecule type" value="Genomic_DNA"/>
</dbReference>